<dbReference type="PANTHER" id="PTHR14083:SF0">
    <property type="entry name" value="YIP1D-INTERACTING FACTOR 1, ISOFORM C"/>
    <property type="match status" value="1"/>
</dbReference>
<evidence type="ECO:0000313" key="12">
    <source>
        <dbReference type="Proteomes" id="UP000230423"/>
    </source>
</evidence>
<evidence type="ECO:0000256" key="7">
    <source>
        <dbReference type="ARBA" id="ARBA00023034"/>
    </source>
</evidence>
<evidence type="ECO:0000256" key="1">
    <source>
        <dbReference type="ARBA" id="ARBA00009727"/>
    </source>
</evidence>
<keyword evidence="3 9" id="KW-0812">Transmembrane</keyword>
<comment type="similarity">
    <text evidence="1 9">Belongs to the YIF1 family.</text>
</comment>
<dbReference type="PANTHER" id="PTHR14083">
    <property type="entry name" value="YIP1 INTERACTING FACTOR HOMOLOG YIF1 PROTEIN"/>
    <property type="match status" value="1"/>
</dbReference>
<evidence type="ECO:0000256" key="5">
    <source>
        <dbReference type="ARBA" id="ARBA00022927"/>
    </source>
</evidence>
<accession>A0A2G9TSI0</accession>
<feature type="compositionally biased region" description="Polar residues" evidence="10">
    <location>
        <begin position="30"/>
        <end position="42"/>
    </location>
</feature>
<dbReference type="GO" id="GO:0006888">
    <property type="term" value="P:endoplasmic reticulum to Golgi vesicle-mediated transport"/>
    <property type="evidence" value="ECO:0007669"/>
    <property type="project" value="UniProtKB-UniRule"/>
</dbReference>
<dbReference type="GO" id="GO:0005789">
    <property type="term" value="C:endoplasmic reticulum membrane"/>
    <property type="evidence" value="ECO:0007669"/>
    <property type="project" value="UniProtKB-SubCell"/>
</dbReference>
<feature type="transmembrane region" description="Helical" evidence="9">
    <location>
        <begin position="195"/>
        <end position="212"/>
    </location>
</feature>
<reference evidence="11 12" key="1">
    <citation type="submission" date="2015-09" db="EMBL/GenBank/DDBJ databases">
        <title>Draft genome of the parasitic nematode Teladorsagia circumcincta isolate WARC Sus (inbred).</title>
        <authorList>
            <person name="Mitreva M."/>
        </authorList>
    </citation>
    <scope>NUCLEOTIDE SEQUENCE [LARGE SCALE GENOMIC DNA]</scope>
    <source>
        <strain evidence="11 12">S</strain>
    </source>
</reference>
<keyword evidence="12" id="KW-1185">Reference proteome</keyword>
<dbReference type="Proteomes" id="UP000230423">
    <property type="component" value="Unassembled WGS sequence"/>
</dbReference>
<evidence type="ECO:0000256" key="9">
    <source>
        <dbReference type="RuleBase" id="RU368073"/>
    </source>
</evidence>
<evidence type="ECO:0000256" key="4">
    <source>
        <dbReference type="ARBA" id="ARBA00022824"/>
    </source>
</evidence>
<evidence type="ECO:0000313" key="11">
    <source>
        <dbReference type="EMBL" id="PIO60868.1"/>
    </source>
</evidence>
<evidence type="ECO:0000256" key="6">
    <source>
        <dbReference type="ARBA" id="ARBA00022989"/>
    </source>
</evidence>
<keyword evidence="6 9" id="KW-1133">Transmembrane helix</keyword>
<evidence type="ECO:0000256" key="10">
    <source>
        <dbReference type="SAM" id="MobiDB-lite"/>
    </source>
</evidence>
<evidence type="ECO:0000256" key="8">
    <source>
        <dbReference type="ARBA" id="ARBA00023136"/>
    </source>
</evidence>
<feature type="compositionally biased region" description="Low complexity" evidence="10">
    <location>
        <begin position="1"/>
        <end position="13"/>
    </location>
</feature>
<feature type="region of interest" description="Disordered" evidence="10">
    <location>
        <begin position="1"/>
        <end position="58"/>
    </location>
</feature>
<keyword evidence="2 9" id="KW-0813">Transport</keyword>
<dbReference type="GO" id="GO:0005793">
    <property type="term" value="C:endoplasmic reticulum-Golgi intermediate compartment"/>
    <property type="evidence" value="ECO:0007669"/>
    <property type="project" value="UniProtKB-UniRule"/>
</dbReference>
<dbReference type="Pfam" id="PF03878">
    <property type="entry name" value="YIF1"/>
    <property type="match status" value="1"/>
</dbReference>
<evidence type="ECO:0000256" key="2">
    <source>
        <dbReference type="ARBA" id="ARBA00022448"/>
    </source>
</evidence>
<comment type="caution">
    <text evidence="9">Lacks conserved residue(s) required for the propagation of feature annotation.</text>
</comment>
<dbReference type="OrthoDB" id="337750at2759"/>
<name>A0A2G9TSI0_TELCI</name>
<comment type="function">
    <text evidence="9">Has a role in transport between endoplasmic reticulum and Golgi.</text>
</comment>
<proteinExistence type="inferred from homology"/>
<protein>
    <recommendedName>
        <fullName evidence="9">Protein YIF1</fullName>
    </recommendedName>
</protein>
<keyword evidence="4 9" id="KW-0256">Endoplasmic reticulum</keyword>
<gene>
    <name evidence="11" type="ORF">TELCIR_17626</name>
</gene>
<dbReference type="EMBL" id="KZ354635">
    <property type="protein sequence ID" value="PIO60868.1"/>
    <property type="molecule type" value="Genomic_DNA"/>
</dbReference>
<sequence length="213" mass="24653">MSNDWSNDWGDSSQTTQRHGYQQQPPQYQAYSGYTEPSSGYYQQSQPPPVAPQQNYGDYYGQQQSSNMGFGFPTSPQDFMSDPMMKAAQHFGGQFAEQQKEKISKYLNTFNLKYYFSVDNSYVGKKLGILLFPFFHRDWSLKYAGSDEPVPAKDDVNAPDLYIPLMAFITYLRTVKNFVFHSHHFGGEEGRKRKLILIVFILVSQPLIMWWLT</sequence>
<dbReference type="GO" id="GO:0030134">
    <property type="term" value="C:COPII-coated ER to Golgi transport vesicle"/>
    <property type="evidence" value="ECO:0007669"/>
    <property type="project" value="TreeGrafter"/>
</dbReference>
<keyword evidence="5 9" id="KW-0653">Protein transport</keyword>
<dbReference type="InterPro" id="IPR005578">
    <property type="entry name" value="Yif1_fam"/>
</dbReference>
<dbReference type="AlphaFoldDB" id="A0A2G9TSI0"/>
<keyword evidence="8 9" id="KW-0472">Membrane</keyword>
<dbReference type="GO" id="GO:0000139">
    <property type="term" value="C:Golgi membrane"/>
    <property type="evidence" value="ECO:0007669"/>
    <property type="project" value="UniProtKB-SubCell"/>
</dbReference>
<evidence type="ECO:0000256" key="3">
    <source>
        <dbReference type="ARBA" id="ARBA00022692"/>
    </source>
</evidence>
<feature type="non-terminal residue" evidence="11">
    <location>
        <position position="213"/>
    </location>
</feature>
<organism evidence="11 12">
    <name type="scientific">Teladorsagia circumcincta</name>
    <name type="common">Brown stomach worm</name>
    <name type="synonym">Ostertagia circumcincta</name>
    <dbReference type="NCBI Taxonomy" id="45464"/>
    <lineage>
        <taxon>Eukaryota</taxon>
        <taxon>Metazoa</taxon>
        <taxon>Ecdysozoa</taxon>
        <taxon>Nematoda</taxon>
        <taxon>Chromadorea</taxon>
        <taxon>Rhabditida</taxon>
        <taxon>Rhabditina</taxon>
        <taxon>Rhabditomorpha</taxon>
        <taxon>Strongyloidea</taxon>
        <taxon>Trichostrongylidae</taxon>
        <taxon>Teladorsagia</taxon>
    </lineage>
</organism>
<keyword evidence="7 9" id="KW-0333">Golgi apparatus</keyword>
<dbReference type="GO" id="GO:0015031">
    <property type="term" value="P:protein transport"/>
    <property type="evidence" value="ECO:0007669"/>
    <property type="project" value="UniProtKB-KW"/>
</dbReference>
<comment type="subcellular location">
    <subcellularLocation>
        <location evidence="9">Endoplasmic reticulum membrane</location>
        <topology evidence="9">Multi-pass membrane protein</topology>
    </subcellularLocation>
    <subcellularLocation>
        <location evidence="9">Golgi apparatus membrane</location>
        <topology evidence="9">Multi-pass membrane protein</topology>
    </subcellularLocation>
</comment>